<evidence type="ECO:0000313" key="2">
    <source>
        <dbReference type="EMBL" id="MBK1817310.1"/>
    </source>
</evidence>
<keyword evidence="3" id="KW-1185">Reference proteome</keyword>
<comment type="caution">
    <text evidence="2">The sequence shown here is derived from an EMBL/GenBank/DDBJ whole genome shotgun (WGS) entry which is preliminary data.</text>
</comment>
<dbReference type="PANTHER" id="PTHR33608:SF7">
    <property type="entry name" value="DUF58 DOMAIN-CONTAINING PROTEIN"/>
    <property type="match status" value="1"/>
</dbReference>
<sequence length="293" mass="32719">MNLTTLQSCHSTALAAAGRLRLPLRSRVWKCQSGEFTGGGTGSSMDFQDHRAYSPGDDPRHINWQAYARTGSYTMKLFREEVRPVVDLILDASESMFFDETKARRVAEIFYLVAESSQAAGASLALHAVRGDITRTLDPSTLRSHQWLETARALPAGAPAAAPDLSRLPLRANAIRVFLSDLLFPADPDPLLRHLGQRHGSVVIFSPFLESEARPVWSGNYEFIDTERKSHHPHRIEPATLRRYQEAYVNHFAAWKQQARHHQTAFARIPVEEDLATALFREAVPAGALEAAR</sequence>
<dbReference type="Pfam" id="PF01882">
    <property type="entry name" value="DUF58"/>
    <property type="match status" value="1"/>
</dbReference>
<evidence type="ECO:0000259" key="1">
    <source>
        <dbReference type="Pfam" id="PF01882"/>
    </source>
</evidence>
<organism evidence="2 3">
    <name type="scientific">Luteolibacter yonseiensis</name>
    <dbReference type="NCBI Taxonomy" id="1144680"/>
    <lineage>
        <taxon>Bacteria</taxon>
        <taxon>Pseudomonadati</taxon>
        <taxon>Verrucomicrobiota</taxon>
        <taxon>Verrucomicrobiia</taxon>
        <taxon>Verrucomicrobiales</taxon>
        <taxon>Verrucomicrobiaceae</taxon>
        <taxon>Luteolibacter</taxon>
    </lineage>
</organism>
<reference evidence="2" key="1">
    <citation type="submission" date="2021-01" db="EMBL/GenBank/DDBJ databases">
        <title>Modified the classification status of verrucomicrobia.</title>
        <authorList>
            <person name="Feng X."/>
        </authorList>
    </citation>
    <scope>NUCLEOTIDE SEQUENCE</scope>
    <source>
        <strain evidence="2">JCM 18052</strain>
    </source>
</reference>
<accession>A0A934VCM7</accession>
<dbReference type="InterPro" id="IPR002881">
    <property type="entry name" value="DUF58"/>
</dbReference>
<proteinExistence type="predicted"/>
<dbReference type="PANTHER" id="PTHR33608">
    <property type="entry name" value="BLL2464 PROTEIN"/>
    <property type="match status" value="1"/>
</dbReference>
<dbReference type="EMBL" id="JAENIK010000012">
    <property type="protein sequence ID" value="MBK1817310.1"/>
    <property type="molecule type" value="Genomic_DNA"/>
</dbReference>
<feature type="domain" description="DUF58" evidence="1">
    <location>
        <begin position="50"/>
        <end position="249"/>
    </location>
</feature>
<dbReference type="RefSeq" id="WP_200352255.1">
    <property type="nucleotide sequence ID" value="NZ_BAABHZ010000001.1"/>
</dbReference>
<gene>
    <name evidence="2" type="ORF">JIN84_16945</name>
</gene>
<dbReference type="Proteomes" id="UP000600139">
    <property type="component" value="Unassembled WGS sequence"/>
</dbReference>
<evidence type="ECO:0000313" key="3">
    <source>
        <dbReference type="Proteomes" id="UP000600139"/>
    </source>
</evidence>
<protein>
    <submittedName>
        <fullName evidence="2">DUF58 domain-containing protein</fullName>
    </submittedName>
</protein>
<name>A0A934VCM7_9BACT</name>
<dbReference type="AlphaFoldDB" id="A0A934VCM7"/>